<dbReference type="GO" id="GO:0016787">
    <property type="term" value="F:hydrolase activity"/>
    <property type="evidence" value="ECO:0007669"/>
    <property type="project" value="InterPro"/>
</dbReference>
<dbReference type="Proteomes" id="UP000003477">
    <property type="component" value="Unassembled WGS sequence"/>
</dbReference>
<dbReference type="InterPro" id="IPR006935">
    <property type="entry name" value="Helicase/UvrB_N"/>
</dbReference>
<dbReference type="SMART" id="SM00487">
    <property type="entry name" value="DEXDc"/>
    <property type="match status" value="1"/>
</dbReference>
<dbReference type="InterPro" id="IPR001650">
    <property type="entry name" value="Helicase_C-like"/>
</dbReference>
<dbReference type="PROSITE" id="PS51194">
    <property type="entry name" value="HELICASE_CTER"/>
    <property type="match status" value="1"/>
</dbReference>
<dbReference type="Pfam" id="PF23007">
    <property type="entry name" value="DnaA_N-like_STI"/>
    <property type="match status" value="1"/>
</dbReference>
<dbReference type="InterPro" id="IPR050742">
    <property type="entry name" value="Helicase_Restrict-Modif_Enz"/>
</dbReference>
<dbReference type="GeneID" id="88769303"/>
<dbReference type="AlphaFoldDB" id="G5IZ17"/>
<proteinExistence type="predicted"/>
<dbReference type="InterPro" id="IPR014001">
    <property type="entry name" value="Helicase_ATP-bd"/>
</dbReference>
<evidence type="ECO:0000313" key="4">
    <source>
        <dbReference type="EMBL" id="EHJ14826.1"/>
    </source>
</evidence>
<feature type="domain" description="Helicase ATP-binding" evidence="2">
    <location>
        <begin position="123"/>
        <end position="271"/>
    </location>
</feature>
<dbReference type="InterPro" id="IPR027417">
    <property type="entry name" value="P-loop_NTPase"/>
</dbReference>
<dbReference type="GO" id="GO:0005524">
    <property type="term" value="F:ATP binding"/>
    <property type="evidence" value="ECO:0007669"/>
    <property type="project" value="InterPro"/>
</dbReference>
<dbReference type="PANTHER" id="PTHR47396">
    <property type="entry name" value="TYPE I RESTRICTION ENZYME ECOKI R PROTEIN"/>
    <property type="match status" value="1"/>
</dbReference>
<feature type="compositionally biased region" description="Acidic residues" evidence="1">
    <location>
        <begin position="498"/>
        <end position="544"/>
    </location>
</feature>
<dbReference type="RefSeq" id="WP_007309126.1">
    <property type="nucleotide sequence ID" value="NZ_AESD01000083.1"/>
</dbReference>
<evidence type="ECO:0000313" key="5">
    <source>
        <dbReference type="Proteomes" id="UP000003477"/>
    </source>
</evidence>
<accession>G5IZ17</accession>
<dbReference type="GO" id="GO:0061749">
    <property type="term" value="F:forked DNA-dependent helicase activity"/>
    <property type="evidence" value="ECO:0007669"/>
    <property type="project" value="TreeGrafter"/>
</dbReference>
<dbReference type="SUPFAM" id="SSF52540">
    <property type="entry name" value="P-loop containing nucleoside triphosphate hydrolases"/>
    <property type="match status" value="1"/>
</dbReference>
<dbReference type="PROSITE" id="PS51192">
    <property type="entry name" value="HELICASE_ATP_BIND_1"/>
    <property type="match status" value="1"/>
</dbReference>
<evidence type="ECO:0000256" key="1">
    <source>
        <dbReference type="SAM" id="MobiDB-lite"/>
    </source>
</evidence>
<organism evidence="4 5">
    <name type="scientific">Crocosphaera watsonii WH 0003</name>
    <dbReference type="NCBI Taxonomy" id="423471"/>
    <lineage>
        <taxon>Bacteria</taxon>
        <taxon>Bacillati</taxon>
        <taxon>Cyanobacteriota</taxon>
        <taxon>Cyanophyceae</taxon>
        <taxon>Oscillatoriophycideae</taxon>
        <taxon>Chroococcales</taxon>
        <taxon>Aphanothecaceae</taxon>
        <taxon>Crocosphaera</taxon>
    </lineage>
</organism>
<dbReference type="SMART" id="SM00490">
    <property type="entry name" value="HELICc"/>
    <property type="match status" value="1"/>
</dbReference>
<dbReference type="Pfam" id="PF00271">
    <property type="entry name" value="Helicase_C"/>
    <property type="match status" value="1"/>
</dbReference>
<feature type="region of interest" description="Disordered" evidence="1">
    <location>
        <begin position="465"/>
        <end position="561"/>
    </location>
</feature>
<reference evidence="4 5" key="1">
    <citation type="journal article" date="2011" name="Front. Microbiol.">
        <title>Two Strains of Crocosphaera watsonii with Highly Conserved Genomes are Distinguished by Strain-Specific Features.</title>
        <authorList>
            <person name="Bench S.R."/>
            <person name="Ilikchyan I.N."/>
            <person name="Tripp H.J."/>
            <person name="Zehr J.P."/>
        </authorList>
    </citation>
    <scope>NUCLEOTIDE SEQUENCE [LARGE SCALE GENOMIC DNA]</scope>
    <source>
        <strain evidence="4 5">WH 0003</strain>
    </source>
</reference>
<protein>
    <submittedName>
        <fullName evidence="4">Uncharacterized protein</fullName>
    </submittedName>
</protein>
<evidence type="ECO:0000259" key="3">
    <source>
        <dbReference type="PROSITE" id="PS51194"/>
    </source>
</evidence>
<dbReference type="EMBL" id="AESD01000083">
    <property type="protein sequence ID" value="EHJ14826.1"/>
    <property type="molecule type" value="Genomic_DNA"/>
</dbReference>
<dbReference type="InterPro" id="IPR054506">
    <property type="entry name" value="DnaA_N-like_STI"/>
</dbReference>
<dbReference type="GO" id="GO:0000403">
    <property type="term" value="F:Y-form DNA binding"/>
    <property type="evidence" value="ECO:0007669"/>
    <property type="project" value="TreeGrafter"/>
</dbReference>
<dbReference type="Gene3D" id="3.40.50.300">
    <property type="entry name" value="P-loop containing nucleotide triphosphate hydrolases"/>
    <property type="match status" value="2"/>
</dbReference>
<gene>
    <name evidence="4" type="ORF">CWATWH0003_0514</name>
</gene>
<sequence>MTHGSNPVEEFFKESQIPFELRGLFYLCQINEQYFYYSYQTGKWRLKGKRVWLKSENLTDFIQQARRYSHERPLPTPLSKTPSTSDHQELKNQISPVTTISKTDSPPYPLRDYQVELIQGIYKHWKNGQTKVLAQLPTGAGKTICFATIASEFACRGEKVIILAHREELVLQAADKLRSVTNQQVSIIKAKYKPNYSLPVQVASVLSLVRRKSVIDKVGLIIIDEAHHSTAKTYRQIIERYPDAYQLGVTATPIRLDGIGFRDLFDELVCGLTIKELIKQKYLSRFRLYADPNPMSTKGVRMAQGDFSVKGLENANNLIQLSGQLIESYLEQAKGKRCLVFAINVDHSMMIAARYNQAGIPARHLDGTTPSQERQEILEQFRQGKILVLTNCQLFDEGLDIPALEAVQVAKPTKSLTKWLQMVGRVLRPTEDKDYAVILDHTKNWAIHGLPTRERIWTLDGVEDTKKTKTKRHSHGVVTEEEITVAETDTPLTHIDETVEDQTVEDETLEDQTLEDQTVEDQTVEDETLEDQTLEDQTLEDQTLEDQTPPPSTTPPQQSIPPKQLDLFAIMQEDKPDSSPSPKLSHWEQIYSDLLQQQRYNNYSVGWIYYQLKELNPPLSIWQKYGHLRSYHPKWANHQFESLNPPSPLSPEILQQIWLQVLQELPMLTQALLKTHGHFKALHTHWATIEVKKPVLLRVCEHKRDQIESALTHVFQHPIHVQFTVPPSPKIIGRPIVTNEDDLDF</sequence>
<dbReference type="PANTHER" id="PTHR47396:SF1">
    <property type="entry name" value="ATP-DEPENDENT HELICASE IRC3-RELATED"/>
    <property type="match status" value="1"/>
</dbReference>
<evidence type="ECO:0000259" key="2">
    <source>
        <dbReference type="PROSITE" id="PS51192"/>
    </source>
</evidence>
<feature type="region of interest" description="Disordered" evidence="1">
    <location>
        <begin position="72"/>
        <end position="92"/>
    </location>
</feature>
<dbReference type="GO" id="GO:0036121">
    <property type="term" value="F:double-stranded DNA helicase activity"/>
    <property type="evidence" value="ECO:0007669"/>
    <property type="project" value="TreeGrafter"/>
</dbReference>
<comment type="caution">
    <text evidence="4">The sequence shown here is derived from an EMBL/GenBank/DDBJ whole genome shotgun (WGS) entry which is preliminary data.</text>
</comment>
<dbReference type="Pfam" id="PF04851">
    <property type="entry name" value="ResIII"/>
    <property type="match status" value="1"/>
</dbReference>
<name>G5IZ17_CROWT</name>
<dbReference type="PATRIC" id="fig|423471.3.peg.473"/>
<feature type="domain" description="Helicase C-terminal" evidence="3">
    <location>
        <begin position="325"/>
        <end position="470"/>
    </location>
</feature>